<dbReference type="AlphaFoldDB" id="X1F6D0"/>
<protein>
    <submittedName>
        <fullName evidence="1">Uncharacterized protein</fullName>
    </submittedName>
</protein>
<reference evidence="1" key="1">
    <citation type="journal article" date="2014" name="Front. Microbiol.">
        <title>High frequency of phylogenetically diverse reductive dehalogenase-homologous genes in deep subseafloor sedimentary metagenomes.</title>
        <authorList>
            <person name="Kawai M."/>
            <person name="Futagami T."/>
            <person name="Toyoda A."/>
            <person name="Takaki Y."/>
            <person name="Nishi S."/>
            <person name="Hori S."/>
            <person name="Arai W."/>
            <person name="Tsubouchi T."/>
            <person name="Morono Y."/>
            <person name="Uchiyama I."/>
            <person name="Ito T."/>
            <person name="Fujiyama A."/>
            <person name="Inagaki F."/>
            <person name="Takami H."/>
        </authorList>
    </citation>
    <scope>NUCLEOTIDE SEQUENCE</scope>
    <source>
        <strain evidence="1">Expedition CK06-06</strain>
    </source>
</reference>
<sequence length="61" mass="7510">EIKPLSYFFIFDIMTKLLYYSKKKHNNRILKHGQYWDTVKLKDGTLIYVVKSRYKSYPNKF</sequence>
<dbReference type="EMBL" id="BART01034299">
    <property type="protein sequence ID" value="GAH16358.1"/>
    <property type="molecule type" value="Genomic_DNA"/>
</dbReference>
<gene>
    <name evidence="1" type="ORF">S01H4_58667</name>
</gene>
<proteinExistence type="predicted"/>
<name>X1F6D0_9ZZZZ</name>
<feature type="non-terminal residue" evidence="1">
    <location>
        <position position="1"/>
    </location>
</feature>
<organism evidence="1">
    <name type="scientific">marine sediment metagenome</name>
    <dbReference type="NCBI Taxonomy" id="412755"/>
    <lineage>
        <taxon>unclassified sequences</taxon>
        <taxon>metagenomes</taxon>
        <taxon>ecological metagenomes</taxon>
    </lineage>
</organism>
<accession>X1F6D0</accession>
<evidence type="ECO:0000313" key="1">
    <source>
        <dbReference type="EMBL" id="GAH16358.1"/>
    </source>
</evidence>
<comment type="caution">
    <text evidence="1">The sequence shown here is derived from an EMBL/GenBank/DDBJ whole genome shotgun (WGS) entry which is preliminary data.</text>
</comment>